<evidence type="ECO:0000313" key="3">
    <source>
        <dbReference type="Proteomes" id="UP001233836"/>
    </source>
</evidence>
<proteinExistence type="predicted"/>
<protein>
    <recommendedName>
        <fullName evidence="1">Helicase XPB/Ssl2 N-terminal domain-containing protein</fullName>
    </recommendedName>
</protein>
<dbReference type="RefSeq" id="WP_307212289.1">
    <property type="nucleotide sequence ID" value="NZ_JAUSTI010000001.1"/>
</dbReference>
<reference evidence="2 3" key="1">
    <citation type="submission" date="2023-07" db="EMBL/GenBank/DDBJ databases">
        <title>Sorghum-associated microbial communities from plants grown in Nebraska, USA.</title>
        <authorList>
            <person name="Schachtman D."/>
        </authorList>
    </citation>
    <scope>NUCLEOTIDE SEQUENCE [LARGE SCALE GENOMIC DNA]</scope>
    <source>
        <strain evidence="2 3">DS1314</strain>
    </source>
</reference>
<sequence length="595" mass="68651">MRNHNTQQMQWSTKLLSGAEQIVLSTLFRQHAGAFFSPKFSSAVWVTEGLSGAEARVALIGLRQKGWIKTTRKTWGEHLYYIPNVLLPQLTEAFAIKVGAGNTHDGSVDAQQVERSEMITKDHIQVLYEPEVDIAAELLHLMAWIIHEGLPLTSKGTIHKKSIRQLCNITALHESHFQALHIRYDDPEVYPVHIAIVLDLLLHLGLLEKSDKHVFVSNEQLQAWINRSWSSMYCEIYNICAERYGTSEPYAQHFRSRLLILAPAMNEWFPIRPLLPWRDELQVEEQDLLRCENSNPKNLTSLHVVQSWLRALVGLGFGEVGHDDTGEVVYRWLVPPADLCYSAHPLQDKRLEEEKSGLFIQPDFEILLPPEAPPHIRWRLGLCADLVTRDRMSIYRLTKESVMKSVRIGFTLDQIVLFLNNHAMTGIPEHVHLALQHWGRVSEEHLAKPRNSSDFTLEVAHQGDESADNLNVRSQGIIHTVDKTYEEEDEPYVITERDNLWPGYKDIPEMWHREWRKYHLSTARQIASKAIEWQTKLELKRNEDIVYIIPDRIEGHGEWILSGWVTFSNGENVSERQVLSPRDWGSIRLIVPEHE</sequence>
<dbReference type="InterPro" id="IPR032830">
    <property type="entry name" value="XPB/Ssl2_N"/>
</dbReference>
<gene>
    <name evidence="2" type="ORF">J2T19_000292</name>
</gene>
<evidence type="ECO:0000259" key="1">
    <source>
        <dbReference type="Pfam" id="PF13625"/>
    </source>
</evidence>
<name>A0ABT9W7M6_9BACL</name>
<organism evidence="2 3">
    <name type="scientific">Paenibacillus tundrae</name>
    <dbReference type="NCBI Taxonomy" id="528187"/>
    <lineage>
        <taxon>Bacteria</taxon>
        <taxon>Bacillati</taxon>
        <taxon>Bacillota</taxon>
        <taxon>Bacilli</taxon>
        <taxon>Bacillales</taxon>
        <taxon>Paenibacillaceae</taxon>
        <taxon>Paenibacillus</taxon>
    </lineage>
</organism>
<dbReference type="Pfam" id="PF13625">
    <property type="entry name" value="Helicase_C_3"/>
    <property type="match status" value="1"/>
</dbReference>
<dbReference type="EMBL" id="JAUSTI010000001">
    <property type="protein sequence ID" value="MDQ0168855.1"/>
    <property type="molecule type" value="Genomic_DNA"/>
</dbReference>
<accession>A0ABT9W7M6</accession>
<dbReference type="Proteomes" id="UP001233836">
    <property type="component" value="Unassembled WGS sequence"/>
</dbReference>
<evidence type="ECO:0000313" key="2">
    <source>
        <dbReference type="EMBL" id="MDQ0168855.1"/>
    </source>
</evidence>
<feature type="domain" description="Helicase XPB/Ssl2 N-terminal" evidence="1">
    <location>
        <begin position="358"/>
        <end position="439"/>
    </location>
</feature>
<keyword evidence="3" id="KW-1185">Reference proteome</keyword>
<comment type="caution">
    <text evidence="2">The sequence shown here is derived from an EMBL/GenBank/DDBJ whole genome shotgun (WGS) entry which is preliminary data.</text>
</comment>